<dbReference type="InterPro" id="IPR036397">
    <property type="entry name" value="RNaseH_sf"/>
</dbReference>
<dbReference type="AlphaFoldDB" id="A0A8X6R6R7"/>
<dbReference type="Gene3D" id="3.30.420.10">
    <property type="entry name" value="Ribonuclease H-like superfamily/Ribonuclease H"/>
    <property type="match status" value="1"/>
</dbReference>
<proteinExistence type="predicted"/>
<gene>
    <name evidence="2" type="primary">tc1a</name>
    <name evidence="2" type="ORF">TNCV_4774691</name>
</gene>
<feature type="signal peptide" evidence="1">
    <location>
        <begin position="1"/>
        <end position="31"/>
    </location>
</feature>
<protein>
    <submittedName>
        <fullName evidence="2">Transposable element Tc1 transposase</fullName>
    </submittedName>
</protein>
<dbReference type="EMBL" id="BMAU01021071">
    <property type="protein sequence ID" value="GFX89438.1"/>
    <property type="molecule type" value="Genomic_DNA"/>
</dbReference>
<evidence type="ECO:0000313" key="3">
    <source>
        <dbReference type="Proteomes" id="UP000887159"/>
    </source>
</evidence>
<comment type="caution">
    <text evidence="2">The sequence shown here is derived from an EMBL/GenBank/DDBJ whole genome shotgun (WGS) entry which is preliminary data.</text>
</comment>
<dbReference type="Proteomes" id="UP000887159">
    <property type="component" value="Unassembled WGS sequence"/>
</dbReference>
<keyword evidence="1" id="KW-0732">Signal</keyword>
<reference evidence="2" key="1">
    <citation type="submission" date="2020-08" db="EMBL/GenBank/DDBJ databases">
        <title>Multicomponent nature underlies the extraordinary mechanical properties of spider dragline silk.</title>
        <authorList>
            <person name="Kono N."/>
            <person name="Nakamura H."/>
            <person name="Mori M."/>
            <person name="Yoshida Y."/>
            <person name="Ohtoshi R."/>
            <person name="Malay A.D."/>
            <person name="Moran D.A.P."/>
            <person name="Tomita M."/>
            <person name="Numata K."/>
            <person name="Arakawa K."/>
        </authorList>
    </citation>
    <scope>NUCLEOTIDE SEQUENCE</scope>
</reference>
<dbReference type="GO" id="GO:0003676">
    <property type="term" value="F:nucleic acid binding"/>
    <property type="evidence" value="ECO:0007669"/>
    <property type="project" value="InterPro"/>
</dbReference>
<feature type="chain" id="PRO_5036458426" evidence="1">
    <location>
        <begin position="32"/>
        <end position="125"/>
    </location>
</feature>
<sequence length="125" mass="14361">MTPPKRGKFPKTTQTMMYLWVHCLLPGVGNASPFSVGATQLGIGSSFRFQHDYDPKHTTETVKLWLLYNVANQLHTPPQSPDLNPTEHLWDLLEREIRQHDISSKDMLESVLKVEWENISTEETT</sequence>
<accession>A0A8X6R6R7</accession>
<evidence type="ECO:0000256" key="1">
    <source>
        <dbReference type="SAM" id="SignalP"/>
    </source>
</evidence>
<organism evidence="2 3">
    <name type="scientific">Trichonephila clavipes</name>
    <name type="common">Golden silk orbweaver</name>
    <name type="synonym">Nephila clavipes</name>
    <dbReference type="NCBI Taxonomy" id="2585209"/>
    <lineage>
        <taxon>Eukaryota</taxon>
        <taxon>Metazoa</taxon>
        <taxon>Ecdysozoa</taxon>
        <taxon>Arthropoda</taxon>
        <taxon>Chelicerata</taxon>
        <taxon>Arachnida</taxon>
        <taxon>Araneae</taxon>
        <taxon>Araneomorphae</taxon>
        <taxon>Entelegynae</taxon>
        <taxon>Araneoidea</taxon>
        <taxon>Nephilidae</taxon>
        <taxon>Trichonephila</taxon>
    </lineage>
</organism>
<name>A0A8X6R6R7_TRICX</name>
<keyword evidence="3" id="KW-1185">Reference proteome</keyword>
<evidence type="ECO:0000313" key="2">
    <source>
        <dbReference type="EMBL" id="GFX89438.1"/>
    </source>
</evidence>